<protein>
    <recommendedName>
        <fullName evidence="3">Carboxypeptidase regulatory-like domain-containing protein</fullName>
    </recommendedName>
</protein>
<dbReference type="AlphaFoldDB" id="A0A518B0B3"/>
<dbReference type="EMBL" id="CP036279">
    <property type="protein sequence ID" value="QDU60401.1"/>
    <property type="molecule type" value="Genomic_DNA"/>
</dbReference>
<accession>A0A518B0B3</accession>
<name>A0A518B0B3_9BACT</name>
<proteinExistence type="predicted"/>
<reference evidence="1 2" key="1">
    <citation type="submission" date="2019-02" db="EMBL/GenBank/DDBJ databases">
        <title>Deep-cultivation of Planctomycetes and their phenomic and genomic characterization uncovers novel biology.</title>
        <authorList>
            <person name="Wiegand S."/>
            <person name="Jogler M."/>
            <person name="Boedeker C."/>
            <person name="Pinto D."/>
            <person name="Vollmers J."/>
            <person name="Rivas-Marin E."/>
            <person name="Kohn T."/>
            <person name="Peeters S.H."/>
            <person name="Heuer A."/>
            <person name="Rast P."/>
            <person name="Oberbeckmann S."/>
            <person name="Bunk B."/>
            <person name="Jeske O."/>
            <person name="Meyerdierks A."/>
            <person name="Storesund J.E."/>
            <person name="Kallscheuer N."/>
            <person name="Luecker S."/>
            <person name="Lage O.M."/>
            <person name="Pohl T."/>
            <person name="Merkel B.J."/>
            <person name="Hornburger P."/>
            <person name="Mueller R.-W."/>
            <person name="Bruemmer F."/>
            <person name="Labrenz M."/>
            <person name="Spormann A.M."/>
            <person name="Op den Camp H."/>
            <person name="Overmann J."/>
            <person name="Amann R."/>
            <person name="Jetten M.S.M."/>
            <person name="Mascher T."/>
            <person name="Medema M.H."/>
            <person name="Devos D.P."/>
            <person name="Kaster A.-K."/>
            <person name="Ovreas L."/>
            <person name="Rohde M."/>
            <person name="Galperin M.Y."/>
            <person name="Jogler C."/>
        </authorList>
    </citation>
    <scope>NUCLEOTIDE SEQUENCE [LARGE SCALE GENOMIC DNA]</scope>
    <source>
        <strain evidence="1 2">Pan216</strain>
    </source>
</reference>
<evidence type="ECO:0008006" key="3">
    <source>
        <dbReference type="Google" id="ProtNLM"/>
    </source>
</evidence>
<keyword evidence="2" id="KW-1185">Reference proteome</keyword>
<dbReference type="PROSITE" id="PS51257">
    <property type="entry name" value="PROKAR_LIPOPROTEIN"/>
    <property type="match status" value="1"/>
</dbReference>
<gene>
    <name evidence="1" type="ORF">Pan216_12400</name>
</gene>
<evidence type="ECO:0000313" key="1">
    <source>
        <dbReference type="EMBL" id="QDU60401.1"/>
    </source>
</evidence>
<dbReference type="Proteomes" id="UP000317093">
    <property type="component" value="Chromosome"/>
</dbReference>
<dbReference type="KEGG" id="knv:Pan216_12400"/>
<sequence length="141" mass="15277">MNLGVRLVWGLVACSPLLVGCGGRADGFERVRVRGNVAFGDEPIAEGELRFVPIKGTVAPVAGALIADGLYEVTNKGGVPVGTYRVEIMGYRELPKDPGDDLEIEAREQYVPAEFNERSNLEVVVEKGATSMRQDFQLTKP</sequence>
<evidence type="ECO:0000313" key="2">
    <source>
        <dbReference type="Proteomes" id="UP000317093"/>
    </source>
</evidence>
<organism evidence="1 2">
    <name type="scientific">Kolteria novifilia</name>
    <dbReference type="NCBI Taxonomy" id="2527975"/>
    <lineage>
        <taxon>Bacteria</taxon>
        <taxon>Pseudomonadati</taxon>
        <taxon>Planctomycetota</taxon>
        <taxon>Planctomycetia</taxon>
        <taxon>Kolteriales</taxon>
        <taxon>Kolteriaceae</taxon>
        <taxon>Kolteria</taxon>
    </lineage>
</organism>